<sequence length="257" mass="29037">MLEHEARMYNELPKHLNQDWSGFNAIRSAETDEFPGQAAVVPATAVVPKFYGYFVSSEKTVEKSSSARPILLMEDCRQPIDPKSLTPEQRTVHKMICFALPHRLSIAGFIQGSFYARNVLVQPGPLTHPLDQRSLKTLSFRVVDFGRCQSWSDLYSEERGDMDPSGRDDKAAIEERTEPKFTKLFSKERQMAKDTISGQRRIWRQVLTSFAMGDGSCQAYRMAARKWASSLDLEAARWTGTLITRSCPTTTSSELSS</sequence>
<keyword evidence="2" id="KW-1185">Reference proteome</keyword>
<reference evidence="1" key="1">
    <citation type="submission" date="2023-03" db="EMBL/GenBank/DDBJ databases">
        <title>Massive genome expansion in bonnet fungi (Mycena s.s.) driven by repeated elements and novel gene families across ecological guilds.</title>
        <authorList>
            <consortium name="Lawrence Berkeley National Laboratory"/>
            <person name="Harder C.B."/>
            <person name="Miyauchi S."/>
            <person name="Viragh M."/>
            <person name="Kuo A."/>
            <person name="Thoen E."/>
            <person name="Andreopoulos B."/>
            <person name="Lu D."/>
            <person name="Skrede I."/>
            <person name="Drula E."/>
            <person name="Henrissat B."/>
            <person name="Morin E."/>
            <person name="Kohler A."/>
            <person name="Barry K."/>
            <person name="LaButti K."/>
            <person name="Morin E."/>
            <person name="Salamov A."/>
            <person name="Lipzen A."/>
            <person name="Mereny Z."/>
            <person name="Hegedus B."/>
            <person name="Baldrian P."/>
            <person name="Stursova M."/>
            <person name="Weitz H."/>
            <person name="Taylor A."/>
            <person name="Grigoriev I.V."/>
            <person name="Nagy L.G."/>
            <person name="Martin F."/>
            <person name="Kauserud H."/>
        </authorList>
    </citation>
    <scope>NUCLEOTIDE SEQUENCE</scope>
    <source>
        <strain evidence="1">CBHHK002</strain>
    </source>
</reference>
<dbReference type="EMBL" id="JARIHO010000031">
    <property type="protein sequence ID" value="KAJ7336251.1"/>
    <property type="molecule type" value="Genomic_DNA"/>
</dbReference>
<gene>
    <name evidence="1" type="ORF">DFH08DRAFT_706199</name>
</gene>
<name>A0AAD6ZRJ9_9AGAR</name>
<evidence type="ECO:0000313" key="1">
    <source>
        <dbReference type="EMBL" id="KAJ7336251.1"/>
    </source>
</evidence>
<proteinExistence type="predicted"/>
<dbReference type="Proteomes" id="UP001218218">
    <property type="component" value="Unassembled WGS sequence"/>
</dbReference>
<organism evidence="1 2">
    <name type="scientific">Mycena albidolilacea</name>
    <dbReference type="NCBI Taxonomy" id="1033008"/>
    <lineage>
        <taxon>Eukaryota</taxon>
        <taxon>Fungi</taxon>
        <taxon>Dikarya</taxon>
        <taxon>Basidiomycota</taxon>
        <taxon>Agaricomycotina</taxon>
        <taxon>Agaricomycetes</taxon>
        <taxon>Agaricomycetidae</taxon>
        <taxon>Agaricales</taxon>
        <taxon>Marasmiineae</taxon>
        <taxon>Mycenaceae</taxon>
        <taxon>Mycena</taxon>
    </lineage>
</organism>
<dbReference type="AlphaFoldDB" id="A0AAD6ZRJ9"/>
<evidence type="ECO:0008006" key="3">
    <source>
        <dbReference type="Google" id="ProtNLM"/>
    </source>
</evidence>
<evidence type="ECO:0000313" key="2">
    <source>
        <dbReference type="Proteomes" id="UP001218218"/>
    </source>
</evidence>
<protein>
    <recommendedName>
        <fullName evidence="3">Protein kinase domain-containing protein</fullName>
    </recommendedName>
</protein>
<accession>A0AAD6ZRJ9</accession>
<comment type="caution">
    <text evidence="1">The sequence shown here is derived from an EMBL/GenBank/DDBJ whole genome shotgun (WGS) entry which is preliminary data.</text>
</comment>